<feature type="region of interest" description="Disordered" evidence="1">
    <location>
        <begin position="1"/>
        <end position="20"/>
    </location>
</feature>
<comment type="caution">
    <text evidence="2">The sequence shown here is derived from an EMBL/GenBank/DDBJ whole genome shotgun (WGS) entry which is preliminary data.</text>
</comment>
<evidence type="ECO:0000313" key="3">
    <source>
        <dbReference type="Proteomes" id="UP001500897"/>
    </source>
</evidence>
<proteinExistence type="predicted"/>
<keyword evidence="3" id="KW-1185">Reference proteome</keyword>
<dbReference type="RefSeq" id="WP_344559357.1">
    <property type="nucleotide sequence ID" value="NZ_BAAANS010000112.1"/>
</dbReference>
<accession>A0ABP5K2S4</accession>
<name>A0ABP5K2S4_9ACTN</name>
<evidence type="ECO:0000313" key="2">
    <source>
        <dbReference type="EMBL" id="GAA2125701.1"/>
    </source>
</evidence>
<gene>
    <name evidence="2" type="ORF">GCM10009759_77830</name>
</gene>
<reference evidence="3" key="1">
    <citation type="journal article" date="2019" name="Int. J. Syst. Evol. Microbiol.">
        <title>The Global Catalogue of Microorganisms (GCM) 10K type strain sequencing project: providing services to taxonomists for standard genome sequencing and annotation.</title>
        <authorList>
            <consortium name="The Broad Institute Genomics Platform"/>
            <consortium name="The Broad Institute Genome Sequencing Center for Infectious Disease"/>
            <person name="Wu L."/>
            <person name="Ma J."/>
        </authorList>
    </citation>
    <scope>NUCLEOTIDE SEQUENCE [LARGE SCALE GENOMIC DNA]</scope>
    <source>
        <strain evidence="3">JCM 14559</strain>
    </source>
</reference>
<organism evidence="2 3">
    <name type="scientific">Kitasatospora saccharophila</name>
    <dbReference type="NCBI Taxonomy" id="407973"/>
    <lineage>
        <taxon>Bacteria</taxon>
        <taxon>Bacillati</taxon>
        <taxon>Actinomycetota</taxon>
        <taxon>Actinomycetes</taxon>
        <taxon>Kitasatosporales</taxon>
        <taxon>Streptomycetaceae</taxon>
        <taxon>Kitasatospora</taxon>
    </lineage>
</organism>
<dbReference type="EMBL" id="BAAANS010000112">
    <property type="protein sequence ID" value="GAA2125701.1"/>
    <property type="molecule type" value="Genomic_DNA"/>
</dbReference>
<protein>
    <submittedName>
        <fullName evidence="2">Uncharacterized protein</fullName>
    </submittedName>
</protein>
<sequence>MDRRSEITEHVSNARAEVEAEEAAKAANIRSQSKRSAADLPSLRQQIGAKFSLPEILIDRLSGSTAEEITADAQKVAEHFRPGLRTKPMALVKGAGAAEHDPGTDIDPVRLAAAILKRRTMR</sequence>
<dbReference type="Proteomes" id="UP001500897">
    <property type="component" value="Unassembled WGS sequence"/>
</dbReference>
<evidence type="ECO:0000256" key="1">
    <source>
        <dbReference type="SAM" id="MobiDB-lite"/>
    </source>
</evidence>